<dbReference type="PANTHER" id="PTHR14614:SF130">
    <property type="entry name" value="PROTEIN-LYSINE N-METHYLTRANSFERASE EEF2KMT"/>
    <property type="match status" value="1"/>
</dbReference>
<organism evidence="1 2">
    <name type="scientific">Ceratocystis pirilliformis</name>
    <dbReference type="NCBI Taxonomy" id="259994"/>
    <lineage>
        <taxon>Eukaryota</taxon>
        <taxon>Fungi</taxon>
        <taxon>Dikarya</taxon>
        <taxon>Ascomycota</taxon>
        <taxon>Pezizomycotina</taxon>
        <taxon>Sordariomycetes</taxon>
        <taxon>Hypocreomycetidae</taxon>
        <taxon>Microascales</taxon>
        <taxon>Ceratocystidaceae</taxon>
        <taxon>Ceratocystis</taxon>
    </lineage>
</organism>
<evidence type="ECO:0000313" key="1">
    <source>
        <dbReference type="EMBL" id="KAL1897275.1"/>
    </source>
</evidence>
<reference evidence="1 2" key="1">
    <citation type="journal article" date="2024" name="IMA Fungus">
        <title>IMA Genome - F19 : A genome assembly and annotation guide to empower mycologists, including annotated draft genome sequences of Ceratocystis pirilliformis, Diaporthe australafricana, Fusarium ophioides, Paecilomyces lecythidis, and Sporothrix stenoceras.</title>
        <authorList>
            <person name="Aylward J."/>
            <person name="Wilson A.M."/>
            <person name="Visagie C.M."/>
            <person name="Spraker J."/>
            <person name="Barnes I."/>
            <person name="Buitendag C."/>
            <person name="Ceriani C."/>
            <person name="Del Mar Angel L."/>
            <person name="du Plessis D."/>
            <person name="Fuchs T."/>
            <person name="Gasser K."/>
            <person name="Kramer D."/>
            <person name="Li W."/>
            <person name="Munsamy K."/>
            <person name="Piso A."/>
            <person name="Price J.L."/>
            <person name="Sonnekus B."/>
            <person name="Thomas C."/>
            <person name="van der Nest A."/>
            <person name="van Dijk A."/>
            <person name="van Heerden A."/>
            <person name="van Vuuren N."/>
            <person name="Yilmaz N."/>
            <person name="Duong T.A."/>
            <person name="van der Merwe N.A."/>
            <person name="Wingfield M.J."/>
            <person name="Wingfield B.D."/>
        </authorList>
    </citation>
    <scope>NUCLEOTIDE SEQUENCE [LARGE SCALE GENOMIC DNA]</scope>
    <source>
        <strain evidence="1 2">CMW 12675</strain>
    </source>
</reference>
<comment type="caution">
    <text evidence="1">The sequence shown here is derived from an EMBL/GenBank/DDBJ whole genome shotgun (WGS) entry which is preliminary data.</text>
</comment>
<gene>
    <name evidence="1" type="ORF">Cpir12675_002379</name>
</gene>
<keyword evidence="2" id="KW-1185">Reference proteome</keyword>
<accession>A0ABR3ZAC4</accession>
<sequence length="338" mass="37997">MDQNNSSFQIQRFCRQYFQLERELDFPTAEYLRDEQVQRKISFCINDPLRSHSGPPPRYKLRAIKELVSRIEASINDWDKYGVNEDIMEALAEMMATPLSSQDVEVQKRSYVTYHLSELKNAAQGPEPTITLLESRSLISQAGTTGLRTWEAALHLGNYLCHNDSDIQGQSILELGAGTGYLSILAMKHLGAQRVIATDGSDEVINLLSDNFYLNGLQENRGLAATALLWGHSIPKPEETEWGRLSPIDTVIGADITYDQRVIPSLVATITELRVHFPDLKIIISATQRNEETFQTFVGVCRNSGFNVEFMTYAGTLPAQQTGPFYNTTVPIHIVRLN</sequence>
<dbReference type="PANTHER" id="PTHR14614">
    <property type="entry name" value="HEPATOCELLULAR CARCINOMA-ASSOCIATED ANTIGEN"/>
    <property type="match status" value="1"/>
</dbReference>
<dbReference type="InterPro" id="IPR019410">
    <property type="entry name" value="Methyltransf_16"/>
</dbReference>
<evidence type="ECO:0008006" key="3">
    <source>
        <dbReference type="Google" id="ProtNLM"/>
    </source>
</evidence>
<dbReference type="EMBL" id="JAWDJO010000046">
    <property type="protein sequence ID" value="KAL1897275.1"/>
    <property type="molecule type" value="Genomic_DNA"/>
</dbReference>
<proteinExistence type="predicted"/>
<protein>
    <recommendedName>
        <fullName evidence="3">Protein-lysine N-methyltransferase EFM3</fullName>
    </recommendedName>
</protein>
<name>A0ABR3ZAC4_9PEZI</name>
<dbReference type="Proteomes" id="UP001583280">
    <property type="component" value="Unassembled WGS sequence"/>
</dbReference>
<dbReference type="Pfam" id="PF10294">
    <property type="entry name" value="Methyltransf_16"/>
    <property type="match status" value="1"/>
</dbReference>
<evidence type="ECO:0000313" key="2">
    <source>
        <dbReference type="Proteomes" id="UP001583280"/>
    </source>
</evidence>
<dbReference type="SUPFAM" id="SSF53335">
    <property type="entry name" value="S-adenosyl-L-methionine-dependent methyltransferases"/>
    <property type="match status" value="1"/>
</dbReference>
<dbReference type="CDD" id="cd02440">
    <property type="entry name" value="AdoMet_MTases"/>
    <property type="match status" value="1"/>
</dbReference>
<dbReference type="Gene3D" id="3.40.50.150">
    <property type="entry name" value="Vaccinia Virus protein VP39"/>
    <property type="match status" value="1"/>
</dbReference>
<dbReference type="InterPro" id="IPR029063">
    <property type="entry name" value="SAM-dependent_MTases_sf"/>
</dbReference>